<evidence type="ECO:0000256" key="4">
    <source>
        <dbReference type="ARBA" id="ARBA00022777"/>
    </source>
</evidence>
<organism evidence="7 8">
    <name type="scientific">Vitis rotundifolia</name>
    <name type="common">Muscadine grape</name>
    <dbReference type="NCBI Taxonomy" id="103349"/>
    <lineage>
        <taxon>Eukaryota</taxon>
        <taxon>Viridiplantae</taxon>
        <taxon>Streptophyta</taxon>
        <taxon>Embryophyta</taxon>
        <taxon>Tracheophyta</taxon>
        <taxon>Spermatophyta</taxon>
        <taxon>Magnoliopsida</taxon>
        <taxon>eudicotyledons</taxon>
        <taxon>Gunneridae</taxon>
        <taxon>Pentapetalae</taxon>
        <taxon>rosids</taxon>
        <taxon>Vitales</taxon>
        <taxon>Vitaceae</taxon>
        <taxon>Viteae</taxon>
        <taxon>Vitis</taxon>
    </lineage>
</organism>
<dbReference type="AlphaFoldDB" id="A0AA38ZP79"/>
<proteinExistence type="inferred from homology"/>
<dbReference type="PANTHER" id="PTHR10196">
    <property type="entry name" value="SUGAR KINASE"/>
    <property type="match status" value="1"/>
</dbReference>
<dbReference type="PANTHER" id="PTHR10196:SF69">
    <property type="entry name" value="GLYCEROL KINASE"/>
    <property type="match status" value="1"/>
</dbReference>
<evidence type="ECO:0000259" key="6">
    <source>
        <dbReference type="Pfam" id="PF02782"/>
    </source>
</evidence>
<gene>
    <name evidence="7" type="ORF">PVL29_011706</name>
</gene>
<comment type="similarity">
    <text evidence="1">Belongs to the FGGY kinase family.</text>
</comment>
<reference evidence="7 8" key="1">
    <citation type="journal article" date="2023" name="BMC Biotechnol.">
        <title>Vitis rotundifolia cv Carlos genome sequencing.</title>
        <authorList>
            <person name="Huff M."/>
            <person name="Hulse-Kemp A."/>
            <person name="Scheffler B."/>
            <person name="Youngblood R."/>
            <person name="Simpson S."/>
            <person name="Babiker E."/>
            <person name="Staton M."/>
        </authorList>
    </citation>
    <scope>NUCLEOTIDE SEQUENCE [LARGE SCALE GENOMIC DNA]</scope>
    <source>
        <tissue evidence="7">Leaf</tissue>
    </source>
</reference>
<keyword evidence="5" id="KW-0067">ATP-binding</keyword>
<dbReference type="Gene3D" id="3.30.420.40">
    <property type="match status" value="1"/>
</dbReference>
<evidence type="ECO:0000256" key="1">
    <source>
        <dbReference type="ARBA" id="ARBA00009156"/>
    </source>
</evidence>
<dbReference type="InterPro" id="IPR018485">
    <property type="entry name" value="FGGY_C"/>
</dbReference>
<comment type="caution">
    <text evidence="7">The sequence shown here is derived from an EMBL/GenBank/DDBJ whole genome shotgun (WGS) entry which is preliminary data.</text>
</comment>
<dbReference type="GO" id="GO:0006071">
    <property type="term" value="P:glycerol metabolic process"/>
    <property type="evidence" value="ECO:0007669"/>
    <property type="project" value="TreeGrafter"/>
</dbReference>
<protein>
    <recommendedName>
        <fullName evidence="6">Carbohydrate kinase FGGY C-terminal domain-containing protein</fullName>
    </recommendedName>
</protein>
<dbReference type="GO" id="GO:0005524">
    <property type="term" value="F:ATP binding"/>
    <property type="evidence" value="ECO:0007669"/>
    <property type="project" value="UniProtKB-KW"/>
</dbReference>
<keyword evidence="4" id="KW-0418">Kinase</keyword>
<accession>A0AA38ZP79</accession>
<keyword evidence="8" id="KW-1185">Reference proteome</keyword>
<feature type="domain" description="Carbohydrate kinase FGGY C-terminal" evidence="6">
    <location>
        <begin position="12"/>
        <end position="182"/>
    </location>
</feature>
<evidence type="ECO:0000256" key="5">
    <source>
        <dbReference type="ARBA" id="ARBA00022840"/>
    </source>
</evidence>
<evidence type="ECO:0000256" key="3">
    <source>
        <dbReference type="ARBA" id="ARBA00022741"/>
    </source>
</evidence>
<dbReference type="Proteomes" id="UP001168098">
    <property type="component" value="Unassembled WGS sequence"/>
</dbReference>
<name>A0AA38ZP79_VITRO</name>
<evidence type="ECO:0000256" key="2">
    <source>
        <dbReference type="ARBA" id="ARBA00022679"/>
    </source>
</evidence>
<keyword evidence="3" id="KW-0547">Nucleotide-binding</keyword>
<dbReference type="GO" id="GO:0004370">
    <property type="term" value="F:glycerol kinase activity"/>
    <property type="evidence" value="ECO:0007669"/>
    <property type="project" value="TreeGrafter"/>
</dbReference>
<dbReference type="EMBL" id="JARBHA010000009">
    <property type="protein sequence ID" value="KAJ9692745.1"/>
    <property type="molecule type" value="Genomic_DNA"/>
</dbReference>
<dbReference type="Pfam" id="PF02782">
    <property type="entry name" value="FGGY_C"/>
    <property type="match status" value="1"/>
</dbReference>
<sequence>MLGQACRKGEAKSTYGTGAFILLNTGEEVIESKHGLLTTLAFKLGREAPTNYALEGSIAIAGAAVQWLRDSLGIISTASEIEELAAKVDSSGGVYFVPAFNGLFAPWWRDDARGVCIGITRFTNKSHIARAVLESMCFQVKDVLDSMHKDAGEKGEVKNEKGEFLLRVDGGATINNLLMQIQVRIFCYSLIQYLLCCCNM</sequence>
<dbReference type="SUPFAM" id="SSF53067">
    <property type="entry name" value="Actin-like ATPase domain"/>
    <property type="match status" value="1"/>
</dbReference>
<evidence type="ECO:0000313" key="7">
    <source>
        <dbReference type="EMBL" id="KAJ9692745.1"/>
    </source>
</evidence>
<dbReference type="GO" id="GO:0005739">
    <property type="term" value="C:mitochondrion"/>
    <property type="evidence" value="ECO:0007669"/>
    <property type="project" value="TreeGrafter"/>
</dbReference>
<keyword evidence="2" id="KW-0808">Transferase</keyword>
<dbReference type="InterPro" id="IPR043129">
    <property type="entry name" value="ATPase_NBD"/>
</dbReference>
<dbReference type="GO" id="GO:0046167">
    <property type="term" value="P:glycerol-3-phosphate biosynthetic process"/>
    <property type="evidence" value="ECO:0007669"/>
    <property type="project" value="TreeGrafter"/>
</dbReference>
<dbReference type="GO" id="GO:0006641">
    <property type="term" value="P:triglyceride metabolic process"/>
    <property type="evidence" value="ECO:0007669"/>
    <property type="project" value="TreeGrafter"/>
</dbReference>
<evidence type="ECO:0000313" key="8">
    <source>
        <dbReference type="Proteomes" id="UP001168098"/>
    </source>
</evidence>